<keyword evidence="6" id="KW-1185">Reference proteome</keyword>
<feature type="compositionally biased region" description="Basic and acidic residues" evidence="4">
    <location>
        <begin position="74"/>
        <end position="85"/>
    </location>
</feature>
<dbReference type="SUPFAM" id="SSF48403">
    <property type="entry name" value="Ankyrin repeat"/>
    <property type="match status" value="1"/>
</dbReference>
<feature type="repeat" description="ANK" evidence="3">
    <location>
        <begin position="442"/>
        <end position="474"/>
    </location>
</feature>
<dbReference type="InterPro" id="IPR036770">
    <property type="entry name" value="Ankyrin_rpt-contain_sf"/>
</dbReference>
<evidence type="ECO:0000256" key="2">
    <source>
        <dbReference type="ARBA" id="ARBA00023043"/>
    </source>
</evidence>
<dbReference type="Gene3D" id="1.25.40.20">
    <property type="entry name" value="Ankyrin repeat-containing domain"/>
    <property type="match status" value="1"/>
</dbReference>
<dbReference type="PANTHER" id="PTHR24173:SF74">
    <property type="entry name" value="ANKYRIN REPEAT DOMAIN-CONTAINING PROTEIN 16"/>
    <property type="match status" value="1"/>
</dbReference>
<evidence type="ECO:0000313" key="5">
    <source>
        <dbReference type="EMBL" id="TRY72472.1"/>
    </source>
</evidence>
<organism evidence="5 6">
    <name type="scientific">Tigriopus californicus</name>
    <name type="common">Marine copepod</name>
    <dbReference type="NCBI Taxonomy" id="6832"/>
    <lineage>
        <taxon>Eukaryota</taxon>
        <taxon>Metazoa</taxon>
        <taxon>Ecdysozoa</taxon>
        <taxon>Arthropoda</taxon>
        <taxon>Crustacea</taxon>
        <taxon>Multicrustacea</taxon>
        <taxon>Hexanauplia</taxon>
        <taxon>Copepoda</taxon>
        <taxon>Harpacticoida</taxon>
        <taxon>Harpacticidae</taxon>
        <taxon>Tigriopus</taxon>
    </lineage>
</organism>
<dbReference type="PROSITE" id="PS50088">
    <property type="entry name" value="ANK_REPEAT"/>
    <property type="match status" value="1"/>
</dbReference>
<feature type="compositionally biased region" description="Low complexity" evidence="4">
    <location>
        <begin position="86"/>
        <end position="96"/>
    </location>
</feature>
<feature type="compositionally biased region" description="Basic and acidic residues" evidence="4">
    <location>
        <begin position="177"/>
        <end position="195"/>
    </location>
</feature>
<feature type="region of interest" description="Disordered" evidence="4">
    <location>
        <begin position="176"/>
        <end position="195"/>
    </location>
</feature>
<feature type="region of interest" description="Disordered" evidence="4">
    <location>
        <begin position="245"/>
        <end position="272"/>
    </location>
</feature>
<dbReference type="PANTHER" id="PTHR24173">
    <property type="entry name" value="ANKYRIN REPEAT CONTAINING"/>
    <property type="match status" value="1"/>
</dbReference>
<dbReference type="Proteomes" id="UP000318571">
    <property type="component" value="Chromosome 7"/>
</dbReference>
<evidence type="ECO:0000256" key="1">
    <source>
        <dbReference type="ARBA" id="ARBA00022737"/>
    </source>
</evidence>
<dbReference type="InterPro" id="IPR002110">
    <property type="entry name" value="Ankyrin_rpt"/>
</dbReference>
<protein>
    <submittedName>
        <fullName evidence="5">Uncharacterized protein</fullName>
    </submittedName>
</protein>
<keyword evidence="1" id="KW-0677">Repeat</keyword>
<dbReference type="STRING" id="6832.A0A553P496"/>
<dbReference type="AlphaFoldDB" id="A0A553P496"/>
<dbReference type="EMBL" id="VCGU01000008">
    <property type="protein sequence ID" value="TRY72472.1"/>
    <property type="molecule type" value="Genomic_DNA"/>
</dbReference>
<dbReference type="Pfam" id="PF12796">
    <property type="entry name" value="Ank_2"/>
    <property type="match status" value="1"/>
</dbReference>
<name>A0A553P496_TIGCA</name>
<sequence>AIFRISIEELAHVEGLRHGYVGHLIEGRRFDSQLLHSYCAHPSASESGDQAMFHTEIGSTRRFLSAEERFLSRDDEMEPTWRQRDSVSNTGSGSSSPRVGIIRQGKNDPVDPLQYDPWPEKRTVQKILAKIEVHAAENQPENWNKARSVVRKNKWPDVGNSAGKISLVSHVASVQQRKRDIESSRGKLKSKSSDRLFKGSSLSTVTKAKNDPRYNSDSSLYQANNGLQMFCEPCATEAKDLYQELDDPSDSRNMSVNEDTLDKPTNPDSNKVPSIRTLLMMKRAAKRKELVKGDLPEFGLDLPDGGPTAFQWKGVECLMNGLSGDQLTRQLISLHRVINSKDRHSLAQMVKTVADLDLTLPLRGVTALSLSLFIRQPAITKDLLTYLHRLGQLSRAINMTSVDNTHRRETPLITAARTGQSESVELLLLYKDILDLESKDGEGRTAIWNAVREENFGIVMQLVENGARIHYDNGDLSCPLQLACKTHLLKARGKQIVRYLVSHGANLEFVDHALRNALYWAIYHSCGETAVFLLKAGIKVKPWLWLGDDALPNSVLEDKANLSLIRTVRSEPRELKILARTVVRNWLISQANSRSIYPRIDSLSLGEKGRALLRLDEILNLKIRSSGTTATAGGTGKTRAK</sequence>
<feature type="region of interest" description="Disordered" evidence="4">
    <location>
        <begin position="74"/>
        <end position="117"/>
    </location>
</feature>
<dbReference type="SMART" id="SM00248">
    <property type="entry name" value="ANK"/>
    <property type="match status" value="4"/>
</dbReference>
<evidence type="ECO:0000256" key="3">
    <source>
        <dbReference type="PROSITE-ProRule" id="PRU00023"/>
    </source>
</evidence>
<comment type="caution">
    <text evidence="5">The sequence shown here is derived from an EMBL/GenBank/DDBJ whole genome shotgun (WGS) entry which is preliminary data.</text>
</comment>
<keyword evidence="2 3" id="KW-0040">ANK repeat</keyword>
<accession>A0A553P496</accession>
<gene>
    <name evidence="5" type="ORF">TCAL_04766</name>
</gene>
<reference evidence="5 6" key="1">
    <citation type="journal article" date="2018" name="Nat. Ecol. Evol.">
        <title>Genomic signatures of mitonuclear coevolution across populations of Tigriopus californicus.</title>
        <authorList>
            <person name="Barreto F.S."/>
            <person name="Watson E.T."/>
            <person name="Lima T.G."/>
            <person name="Willett C.S."/>
            <person name="Edmands S."/>
            <person name="Li W."/>
            <person name="Burton R.S."/>
        </authorList>
    </citation>
    <scope>NUCLEOTIDE SEQUENCE [LARGE SCALE GENOMIC DNA]</scope>
    <source>
        <strain evidence="5 6">San Diego</strain>
    </source>
</reference>
<evidence type="ECO:0000256" key="4">
    <source>
        <dbReference type="SAM" id="MobiDB-lite"/>
    </source>
</evidence>
<evidence type="ECO:0000313" key="6">
    <source>
        <dbReference type="Proteomes" id="UP000318571"/>
    </source>
</evidence>
<proteinExistence type="predicted"/>
<feature type="non-terminal residue" evidence="5">
    <location>
        <position position="1"/>
    </location>
</feature>